<dbReference type="CDD" id="cd02209">
    <property type="entry name" value="cupin_XRE_C"/>
    <property type="match status" value="1"/>
</dbReference>
<accession>A0A098EQ24</accession>
<dbReference type="GO" id="GO:0003677">
    <property type="term" value="F:DNA binding"/>
    <property type="evidence" value="ECO:0007669"/>
    <property type="project" value="UniProtKB-KW"/>
</dbReference>
<evidence type="ECO:0000256" key="1">
    <source>
        <dbReference type="ARBA" id="ARBA00023125"/>
    </source>
</evidence>
<dbReference type="PANTHER" id="PTHR46797:SF1">
    <property type="entry name" value="METHYLPHOSPHONATE SYNTHASE"/>
    <property type="match status" value="1"/>
</dbReference>
<dbReference type="CDD" id="cd00093">
    <property type="entry name" value="HTH_XRE"/>
    <property type="match status" value="1"/>
</dbReference>
<dbReference type="InterPro" id="IPR014710">
    <property type="entry name" value="RmlC-like_jellyroll"/>
</dbReference>
<dbReference type="InterPro" id="IPR050807">
    <property type="entry name" value="TransReg_Diox_bact_type"/>
</dbReference>
<evidence type="ECO:0000259" key="2">
    <source>
        <dbReference type="PROSITE" id="PS50943"/>
    </source>
</evidence>
<dbReference type="Pfam" id="PF07883">
    <property type="entry name" value="Cupin_2"/>
    <property type="match status" value="1"/>
</dbReference>
<dbReference type="Gene3D" id="2.60.120.10">
    <property type="entry name" value="Jelly Rolls"/>
    <property type="match status" value="1"/>
</dbReference>
<feature type="domain" description="HTH cro/C1-type" evidence="2">
    <location>
        <begin position="20"/>
        <end position="74"/>
    </location>
</feature>
<dbReference type="OrthoDB" id="9814553at2"/>
<dbReference type="Gene3D" id="1.10.260.40">
    <property type="entry name" value="lambda repressor-like DNA-binding domains"/>
    <property type="match status" value="1"/>
</dbReference>
<keyword evidence="4" id="KW-1185">Reference proteome</keyword>
<dbReference type="PROSITE" id="PS50943">
    <property type="entry name" value="HTH_CROC1"/>
    <property type="match status" value="1"/>
</dbReference>
<dbReference type="SMART" id="SM00530">
    <property type="entry name" value="HTH_XRE"/>
    <property type="match status" value="1"/>
</dbReference>
<evidence type="ECO:0000313" key="3">
    <source>
        <dbReference type="EMBL" id="CEG23900.1"/>
    </source>
</evidence>
<dbReference type="SUPFAM" id="SSF51182">
    <property type="entry name" value="RmlC-like cupins"/>
    <property type="match status" value="1"/>
</dbReference>
<reference evidence="3 4" key="1">
    <citation type="submission" date="2014-09" db="EMBL/GenBank/DDBJ databases">
        <authorList>
            <person name="Urmite Genomes Urmite Genomes"/>
        </authorList>
    </citation>
    <scope>NUCLEOTIDE SEQUENCE [LARGE SCALE GENOMIC DNA]</scope>
    <source>
        <strain evidence="3 4">ES2</strain>
    </source>
</reference>
<dbReference type="Proteomes" id="UP000043699">
    <property type="component" value="Unassembled WGS sequence"/>
</dbReference>
<protein>
    <submittedName>
        <fullName evidence="3">HTH-type transcriptional regulator PuuR</fullName>
    </submittedName>
</protein>
<dbReference type="SUPFAM" id="SSF47413">
    <property type="entry name" value="lambda repressor-like DNA-binding domains"/>
    <property type="match status" value="1"/>
</dbReference>
<sequence>MKLQLLEEIIIHLELLGKRVKEARLTKSYTQQDLAALCNLTKSHISKIENGQTSPAIATLSKIAQVLDAPLSWFLESNSEAQLSIVKKSSRSLKMGNAEIGYMYEALANRPHFSKIEPVIITVLPEAEHVEPFTHLEDEFIYVLSGSIKLSYGGQLHILAEGDSAYLDGSIPHIFLNDEEGEAKVLSIFI</sequence>
<dbReference type="InterPro" id="IPR011051">
    <property type="entry name" value="RmlC_Cupin_sf"/>
</dbReference>
<dbReference type="GO" id="GO:0005829">
    <property type="term" value="C:cytosol"/>
    <property type="evidence" value="ECO:0007669"/>
    <property type="project" value="TreeGrafter"/>
</dbReference>
<dbReference type="AlphaFoldDB" id="A0A098EQ24"/>
<dbReference type="EMBL" id="CCXS01000001">
    <property type="protein sequence ID" value="CEG23900.1"/>
    <property type="molecule type" value="Genomic_DNA"/>
</dbReference>
<dbReference type="GO" id="GO:0003700">
    <property type="term" value="F:DNA-binding transcription factor activity"/>
    <property type="evidence" value="ECO:0007669"/>
    <property type="project" value="TreeGrafter"/>
</dbReference>
<dbReference type="STRING" id="1499687.BN1080_02907"/>
<evidence type="ECO:0000313" key="4">
    <source>
        <dbReference type="Proteomes" id="UP000043699"/>
    </source>
</evidence>
<dbReference type="InterPro" id="IPR013096">
    <property type="entry name" value="Cupin_2"/>
</dbReference>
<dbReference type="InterPro" id="IPR001387">
    <property type="entry name" value="Cro/C1-type_HTH"/>
</dbReference>
<dbReference type="PANTHER" id="PTHR46797">
    <property type="entry name" value="HTH-TYPE TRANSCRIPTIONAL REGULATOR"/>
    <property type="match status" value="1"/>
</dbReference>
<name>A0A098EQ24_9BACL</name>
<gene>
    <name evidence="3" type="primary">puuR_4</name>
    <name evidence="3" type="ORF">BN1080_02907</name>
</gene>
<dbReference type="RefSeq" id="WP_110925657.1">
    <property type="nucleotide sequence ID" value="NZ_CCXS01000001.1"/>
</dbReference>
<dbReference type="Pfam" id="PF01381">
    <property type="entry name" value="HTH_3"/>
    <property type="match status" value="1"/>
</dbReference>
<proteinExistence type="predicted"/>
<dbReference type="InterPro" id="IPR010982">
    <property type="entry name" value="Lambda_DNA-bd_dom_sf"/>
</dbReference>
<organism evidence="3 4">
    <name type="scientific">Planococcus massiliensis</name>
    <dbReference type="NCBI Taxonomy" id="1499687"/>
    <lineage>
        <taxon>Bacteria</taxon>
        <taxon>Bacillati</taxon>
        <taxon>Bacillota</taxon>
        <taxon>Bacilli</taxon>
        <taxon>Bacillales</taxon>
        <taxon>Caryophanaceae</taxon>
        <taxon>Planococcus</taxon>
    </lineage>
</organism>
<keyword evidence="1" id="KW-0238">DNA-binding</keyword>